<sequence length="42" mass="5036">MQPQYDKLLCFIAACLVRSWAVFYFHLPEIKVFGKECRNEKL</sequence>
<dbReference type="AlphaFoldDB" id="A0A0U1KV71"/>
<accession>A0A0U1KV71</accession>
<keyword evidence="2" id="KW-1185">Reference proteome</keyword>
<name>A0A0U1KV71_9FIRM</name>
<organism evidence="1 2">
    <name type="scientific">Sporomusa ovata</name>
    <dbReference type="NCBI Taxonomy" id="2378"/>
    <lineage>
        <taxon>Bacteria</taxon>
        <taxon>Bacillati</taxon>
        <taxon>Bacillota</taxon>
        <taxon>Negativicutes</taxon>
        <taxon>Selenomonadales</taxon>
        <taxon>Sporomusaceae</taxon>
        <taxon>Sporomusa</taxon>
    </lineage>
</organism>
<gene>
    <name evidence="1" type="ORF">SpAn4DRAFT_3842</name>
</gene>
<reference evidence="2" key="1">
    <citation type="submission" date="2015-03" db="EMBL/GenBank/DDBJ databases">
        <authorList>
            <person name="Nijsse Bart"/>
        </authorList>
    </citation>
    <scope>NUCLEOTIDE SEQUENCE [LARGE SCALE GENOMIC DNA]</scope>
</reference>
<evidence type="ECO:0000313" key="1">
    <source>
        <dbReference type="EMBL" id="CQR71337.1"/>
    </source>
</evidence>
<dbReference type="EMBL" id="CTRP01000004">
    <property type="protein sequence ID" value="CQR71337.1"/>
    <property type="molecule type" value="Genomic_DNA"/>
</dbReference>
<proteinExistence type="predicted"/>
<evidence type="ECO:0000313" key="2">
    <source>
        <dbReference type="Proteomes" id="UP000049855"/>
    </source>
</evidence>
<dbReference type="Proteomes" id="UP000049855">
    <property type="component" value="Unassembled WGS sequence"/>
</dbReference>
<protein>
    <submittedName>
        <fullName evidence="1">Uncharacterized protein</fullName>
    </submittedName>
</protein>